<name>A0ACC2SPN4_9FUNG</name>
<evidence type="ECO:0000313" key="1">
    <source>
        <dbReference type="EMBL" id="KAJ9064211.1"/>
    </source>
</evidence>
<protein>
    <submittedName>
        <fullName evidence="1">Uncharacterized protein</fullName>
    </submittedName>
</protein>
<keyword evidence="2" id="KW-1185">Reference proteome</keyword>
<sequence length="116" mass="13211">MSLCFQAINRYHLPEGESLIHSLNHASSFSQELTSHLQLAPLSNGTSQRPTKKASKPGNCPPTRGVPYPNASRTSQAYRKEITTHPLNPISWWLINVVRRETQHHRSPPHLITWNR</sequence>
<proteinExistence type="predicted"/>
<gene>
    <name evidence="1" type="ORF">DSO57_1032814</name>
</gene>
<comment type="caution">
    <text evidence="1">The sequence shown here is derived from an EMBL/GenBank/DDBJ whole genome shotgun (WGS) entry which is preliminary data.</text>
</comment>
<organism evidence="1 2">
    <name type="scientific">Entomophthora muscae</name>
    <dbReference type="NCBI Taxonomy" id="34485"/>
    <lineage>
        <taxon>Eukaryota</taxon>
        <taxon>Fungi</taxon>
        <taxon>Fungi incertae sedis</taxon>
        <taxon>Zoopagomycota</taxon>
        <taxon>Entomophthoromycotina</taxon>
        <taxon>Entomophthoromycetes</taxon>
        <taxon>Entomophthorales</taxon>
        <taxon>Entomophthoraceae</taxon>
        <taxon>Entomophthora</taxon>
    </lineage>
</organism>
<dbReference type="Proteomes" id="UP001165960">
    <property type="component" value="Unassembled WGS sequence"/>
</dbReference>
<dbReference type="EMBL" id="QTSX02004510">
    <property type="protein sequence ID" value="KAJ9064211.1"/>
    <property type="molecule type" value="Genomic_DNA"/>
</dbReference>
<reference evidence="1" key="1">
    <citation type="submission" date="2022-04" db="EMBL/GenBank/DDBJ databases">
        <title>Genome of the entomopathogenic fungus Entomophthora muscae.</title>
        <authorList>
            <person name="Elya C."/>
            <person name="Lovett B.R."/>
            <person name="Lee E."/>
            <person name="Macias A.M."/>
            <person name="Hajek A.E."/>
            <person name="De Bivort B.L."/>
            <person name="Kasson M.T."/>
            <person name="De Fine Licht H.H."/>
            <person name="Stajich J.E."/>
        </authorList>
    </citation>
    <scope>NUCLEOTIDE SEQUENCE</scope>
    <source>
        <strain evidence="1">Berkeley</strain>
    </source>
</reference>
<accession>A0ACC2SPN4</accession>
<evidence type="ECO:0000313" key="2">
    <source>
        <dbReference type="Proteomes" id="UP001165960"/>
    </source>
</evidence>